<evidence type="ECO:0000313" key="3">
    <source>
        <dbReference type="Proteomes" id="UP000235023"/>
    </source>
</evidence>
<dbReference type="EMBL" id="KZ559627">
    <property type="protein sequence ID" value="PLN76117.1"/>
    <property type="molecule type" value="Genomic_DNA"/>
</dbReference>
<feature type="domain" description="PD-(D/E)XK nuclease-like" evidence="1">
    <location>
        <begin position="2"/>
        <end position="171"/>
    </location>
</feature>
<sequence>MYGKDENAWCLDVVQPVLNCSLNGSRKLQLTSVQSQLIDGELLPTMKSSLMRVSKKTDSAYLFSCRDVEVSNLYQHISLGGNGHQIGHTTDAFNKRTILFSGIEVKPDDGGKQEALAQLSIWLNANLEKMRRLKVLAEGSQPVPMNVRPTVGLTVIGHDWYTYIAYRLKNETVSVAPLQSHVNELIWHCSTLSAH</sequence>
<keyword evidence="3" id="KW-1185">Reference proteome</keyword>
<proteinExistence type="predicted"/>
<accession>A0A2J5HGL6</accession>
<protein>
    <recommendedName>
        <fullName evidence="1">PD-(D/E)XK nuclease-like domain-containing protein</fullName>
    </recommendedName>
</protein>
<organism evidence="2 3">
    <name type="scientific">Aspergillus taichungensis</name>
    <dbReference type="NCBI Taxonomy" id="482145"/>
    <lineage>
        <taxon>Eukaryota</taxon>
        <taxon>Fungi</taxon>
        <taxon>Dikarya</taxon>
        <taxon>Ascomycota</taxon>
        <taxon>Pezizomycotina</taxon>
        <taxon>Eurotiomycetes</taxon>
        <taxon>Eurotiomycetidae</taxon>
        <taxon>Eurotiales</taxon>
        <taxon>Aspergillaceae</taxon>
        <taxon>Aspergillus</taxon>
        <taxon>Aspergillus subgen. Circumdati</taxon>
    </lineage>
</organism>
<evidence type="ECO:0000259" key="1">
    <source>
        <dbReference type="Pfam" id="PF20516"/>
    </source>
</evidence>
<gene>
    <name evidence="2" type="ORF">BDW42DRAFT_188865</name>
</gene>
<dbReference type="OrthoDB" id="4161186at2759"/>
<dbReference type="Pfam" id="PF20516">
    <property type="entry name" value="PDDEXK_12"/>
    <property type="match status" value="1"/>
</dbReference>
<dbReference type="Proteomes" id="UP000235023">
    <property type="component" value="Unassembled WGS sequence"/>
</dbReference>
<dbReference type="AlphaFoldDB" id="A0A2J5HGL6"/>
<reference evidence="3" key="1">
    <citation type="submission" date="2017-12" db="EMBL/GenBank/DDBJ databases">
        <authorList>
            <consortium name="DOE Joint Genome Institute"/>
            <person name="Mondo S.J."/>
            <person name="Kjaerbolling I."/>
            <person name="Vesth T.C."/>
            <person name="Frisvad J.C."/>
            <person name="Nybo J.L."/>
            <person name="Theobald S."/>
            <person name="Kuo A."/>
            <person name="Bowyer P."/>
            <person name="Matsuda Y."/>
            <person name="Lyhne E.K."/>
            <person name="Kogle M.E."/>
            <person name="Clum A."/>
            <person name="Lipzen A."/>
            <person name="Salamov A."/>
            <person name="Ngan C.Y."/>
            <person name="Daum C."/>
            <person name="Chiniquy J."/>
            <person name="Barry K."/>
            <person name="LaButti K."/>
            <person name="Haridas S."/>
            <person name="Simmons B.A."/>
            <person name="Magnuson J.K."/>
            <person name="Mortensen U.H."/>
            <person name="Larsen T.O."/>
            <person name="Grigoriev I.V."/>
            <person name="Baker S.E."/>
            <person name="Andersen M.R."/>
            <person name="Nordberg H.P."/>
            <person name="Cantor M.N."/>
            <person name="Hua S.X."/>
        </authorList>
    </citation>
    <scope>NUCLEOTIDE SEQUENCE [LARGE SCALE GENOMIC DNA]</scope>
    <source>
        <strain evidence="3">IBT 19404</strain>
    </source>
</reference>
<name>A0A2J5HGL6_9EURO</name>
<dbReference type="InterPro" id="IPR046797">
    <property type="entry name" value="PDDEXK_12"/>
</dbReference>
<evidence type="ECO:0000313" key="2">
    <source>
        <dbReference type="EMBL" id="PLN76117.1"/>
    </source>
</evidence>